<dbReference type="PANTHER" id="PTHR32089">
    <property type="entry name" value="METHYL-ACCEPTING CHEMOTAXIS PROTEIN MCPB"/>
    <property type="match status" value="1"/>
</dbReference>
<dbReference type="GO" id="GO:0004888">
    <property type="term" value="F:transmembrane signaling receptor activity"/>
    <property type="evidence" value="ECO:0007669"/>
    <property type="project" value="InterPro"/>
</dbReference>
<keyword evidence="1 3" id="KW-0807">Transducer</keyword>
<proteinExistence type="inferred from homology"/>
<dbReference type="OrthoDB" id="9765776at2"/>
<evidence type="ECO:0000259" key="4">
    <source>
        <dbReference type="PROSITE" id="PS50111"/>
    </source>
</evidence>
<dbReference type="InterPro" id="IPR035965">
    <property type="entry name" value="PAS-like_dom_sf"/>
</dbReference>
<dbReference type="GO" id="GO:0006935">
    <property type="term" value="P:chemotaxis"/>
    <property type="evidence" value="ECO:0007669"/>
    <property type="project" value="InterPro"/>
</dbReference>
<dbReference type="InterPro" id="IPR004090">
    <property type="entry name" value="Chemotax_Me-accpt_rcpt"/>
</dbReference>
<gene>
    <name evidence="6" type="ORF">SAMN06297144_0482</name>
</gene>
<dbReference type="PRINTS" id="PR00260">
    <property type="entry name" value="CHEMTRNSDUCR"/>
</dbReference>
<evidence type="ECO:0000313" key="6">
    <source>
        <dbReference type="EMBL" id="SOB79309.1"/>
    </source>
</evidence>
<dbReference type="EMBL" id="OBMI01000001">
    <property type="protein sequence ID" value="SOB79309.1"/>
    <property type="molecule type" value="Genomic_DNA"/>
</dbReference>
<dbReference type="Pfam" id="PF00015">
    <property type="entry name" value="MCPsignal"/>
    <property type="match status" value="1"/>
</dbReference>
<keyword evidence="7" id="KW-1185">Reference proteome</keyword>
<dbReference type="SUPFAM" id="SSF58104">
    <property type="entry name" value="Methyl-accepting chemotaxis protein (MCP) signaling domain"/>
    <property type="match status" value="1"/>
</dbReference>
<reference evidence="6 7" key="1">
    <citation type="submission" date="2017-07" db="EMBL/GenBank/DDBJ databases">
        <authorList>
            <person name="Sun Z.S."/>
            <person name="Albrecht U."/>
            <person name="Echele G."/>
            <person name="Lee C.C."/>
        </authorList>
    </citation>
    <scope>NUCLEOTIDE SEQUENCE [LARGE SCALE GENOMIC DNA]</scope>
    <source>
        <strain evidence="6 7">CGMCC 1.12672</strain>
    </source>
</reference>
<dbReference type="NCBIfam" id="TIGR00229">
    <property type="entry name" value="sensory_box"/>
    <property type="match status" value="1"/>
</dbReference>
<protein>
    <submittedName>
        <fullName evidence="6">Methyl-accepting chemotaxis sensory transducer with Pas/Pac sensor</fullName>
    </submittedName>
</protein>
<evidence type="ECO:0000313" key="7">
    <source>
        <dbReference type="Proteomes" id="UP000219494"/>
    </source>
</evidence>
<dbReference type="PROSITE" id="PS50111">
    <property type="entry name" value="CHEMOTAXIS_TRANSDUC_2"/>
    <property type="match status" value="1"/>
</dbReference>
<dbReference type="InterPro" id="IPR000700">
    <property type="entry name" value="PAS-assoc_C"/>
</dbReference>
<feature type="domain" description="Methyl-accepting transducer" evidence="4">
    <location>
        <begin position="135"/>
        <end position="209"/>
    </location>
</feature>
<accession>A0A285QCX2</accession>
<organism evidence="6 7">
    <name type="scientific">Sphingomonas guangdongensis</name>
    <dbReference type="NCBI Taxonomy" id="1141890"/>
    <lineage>
        <taxon>Bacteria</taxon>
        <taxon>Pseudomonadati</taxon>
        <taxon>Pseudomonadota</taxon>
        <taxon>Alphaproteobacteria</taxon>
        <taxon>Sphingomonadales</taxon>
        <taxon>Sphingomonadaceae</taxon>
        <taxon>Sphingomonas</taxon>
    </lineage>
</organism>
<evidence type="ECO:0000256" key="1">
    <source>
        <dbReference type="ARBA" id="ARBA00023224"/>
    </source>
</evidence>
<dbReference type="Gene3D" id="3.30.450.20">
    <property type="entry name" value="PAS domain"/>
    <property type="match status" value="1"/>
</dbReference>
<comment type="similarity">
    <text evidence="2">Belongs to the methyl-accepting chemotaxis (MCP) protein family.</text>
</comment>
<dbReference type="PROSITE" id="PS50113">
    <property type="entry name" value="PAC"/>
    <property type="match status" value="1"/>
</dbReference>
<dbReference type="SMART" id="SM00086">
    <property type="entry name" value="PAC"/>
    <property type="match status" value="1"/>
</dbReference>
<dbReference type="InterPro" id="IPR000014">
    <property type="entry name" value="PAS"/>
</dbReference>
<sequence length="209" mass="22594">MSGHPHHLPSSERGLTAGWDAICRSQAVAEFTPGGDVLWANRLFLDLLGYELPELVGKHHRIFCDPDYAGSIAYATFWQKLASGSFDGGEYCRLRRDGSPVWLQATYNPVLDDTGRPERILKIAADVTAAKLLSEELESMIADLSEIVGAISGIAQQTNPLALNATIEAARAGEAGRGFSVVAAEVKKLAGETRLATERAVAMVTTRRR</sequence>
<dbReference type="InterPro" id="IPR004089">
    <property type="entry name" value="MCPsignal_dom"/>
</dbReference>
<dbReference type="AlphaFoldDB" id="A0A285QCX2"/>
<dbReference type="Gene3D" id="1.10.287.950">
    <property type="entry name" value="Methyl-accepting chemotaxis protein"/>
    <property type="match status" value="1"/>
</dbReference>
<evidence type="ECO:0000259" key="5">
    <source>
        <dbReference type="PROSITE" id="PS50113"/>
    </source>
</evidence>
<evidence type="ECO:0000256" key="3">
    <source>
        <dbReference type="PROSITE-ProRule" id="PRU00284"/>
    </source>
</evidence>
<evidence type="ECO:0000256" key="2">
    <source>
        <dbReference type="ARBA" id="ARBA00029447"/>
    </source>
</evidence>
<dbReference type="RefSeq" id="WP_097062397.1">
    <property type="nucleotide sequence ID" value="NZ_OBMI01000001.1"/>
</dbReference>
<name>A0A285QCX2_9SPHN</name>
<dbReference type="Pfam" id="PF08447">
    <property type="entry name" value="PAS_3"/>
    <property type="match status" value="1"/>
</dbReference>
<dbReference type="InterPro" id="IPR001610">
    <property type="entry name" value="PAC"/>
</dbReference>
<dbReference type="PANTHER" id="PTHR32089:SF112">
    <property type="entry name" value="LYSOZYME-LIKE PROTEIN-RELATED"/>
    <property type="match status" value="1"/>
</dbReference>
<dbReference type="GO" id="GO:0007165">
    <property type="term" value="P:signal transduction"/>
    <property type="evidence" value="ECO:0007669"/>
    <property type="project" value="UniProtKB-KW"/>
</dbReference>
<dbReference type="SUPFAM" id="SSF55785">
    <property type="entry name" value="PYP-like sensor domain (PAS domain)"/>
    <property type="match status" value="1"/>
</dbReference>
<dbReference type="InterPro" id="IPR013655">
    <property type="entry name" value="PAS_fold_3"/>
</dbReference>
<feature type="domain" description="PAC" evidence="5">
    <location>
        <begin position="87"/>
        <end position="139"/>
    </location>
</feature>
<dbReference type="CDD" id="cd00130">
    <property type="entry name" value="PAS"/>
    <property type="match status" value="1"/>
</dbReference>
<dbReference type="GO" id="GO:0016020">
    <property type="term" value="C:membrane"/>
    <property type="evidence" value="ECO:0007669"/>
    <property type="project" value="InterPro"/>
</dbReference>
<dbReference type="Proteomes" id="UP000219494">
    <property type="component" value="Unassembled WGS sequence"/>
</dbReference>